<comment type="caution">
    <text evidence="11">The sequence shown here is derived from an EMBL/GenBank/DDBJ whole genome shotgun (WGS) entry which is preliminary data.</text>
</comment>
<keyword evidence="10" id="KW-0812">Transmembrane</keyword>
<keyword evidence="7 9" id="KW-0503">Monooxygenase</keyword>
<organism evidence="11 12">
    <name type="scientific">Lactarius akahatsu</name>
    <dbReference type="NCBI Taxonomy" id="416441"/>
    <lineage>
        <taxon>Eukaryota</taxon>
        <taxon>Fungi</taxon>
        <taxon>Dikarya</taxon>
        <taxon>Basidiomycota</taxon>
        <taxon>Agaricomycotina</taxon>
        <taxon>Agaricomycetes</taxon>
        <taxon>Russulales</taxon>
        <taxon>Russulaceae</taxon>
        <taxon>Lactarius</taxon>
    </lineage>
</organism>
<evidence type="ECO:0000256" key="8">
    <source>
        <dbReference type="PIRSR" id="PIRSR602401-1"/>
    </source>
</evidence>
<evidence type="ECO:0000313" key="11">
    <source>
        <dbReference type="EMBL" id="KAH8990971.1"/>
    </source>
</evidence>
<dbReference type="InterPro" id="IPR036396">
    <property type="entry name" value="Cyt_P450_sf"/>
</dbReference>
<accession>A0AAD4LEU4</accession>
<dbReference type="Pfam" id="PF00067">
    <property type="entry name" value="p450"/>
    <property type="match status" value="1"/>
</dbReference>
<dbReference type="PRINTS" id="PR00463">
    <property type="entry name" value="EP450I"/>
</dbReference>
<dbReference type="PRINTS" id="PR00385">
    <property type="entry name" value="P450"/>
</dbReference>
<dbReference type="GO" id="GO:0016705">
    <property type="term" value="F:oxidoreductase activity, acting on paired donors, with incorporation or reduction of molecular oxygen"/>
    <property type="evidence" value="ECO:0007669"/>
    <property type="project" value="InterPro"/>
</dbReference>
<feature type="binding site" description="axial binding residue" evidence="8">
    <location>
        <position position="541"/>
    </location>
    <ligand>
        <name>heme</name>
        <dbReference type="ChEBI" id="CHEBI:30413"/>
    </ligand>
    <ligandPart>
        <name>Fe</name>
        <dbReference type="ChEBI" id="CHEBI:18248"/>
    </ligandPart>
</feature>
<keyword evidence="10" id="KW-0472">Membrane</keyword>
<evidence type="ECO:0000256" key="10">
    <source>
        <dbReference type="SAM" id="Phobius"/>
    </source>
</evidence>
<dbReference type="SUPFAM" id="SSF48264">
    <property type="entry name" value="Cytochrome P450"/>
    <property type="match status" value="1"/>
</dbReference>
<evidence type="ECO:0000256" key="7">
    <source>
        <dbReference type="ARBA" id="ARBA00023033"/>
    </source>
</evidence>
<evidence type="ECO:0000256" key="9">
    <source>
        <dbReference type="RuleBase" id="RU000461"/>
    </source>
</evidence>
<keyword evidence="5 9" id="KW-0560">Oxidoreductase</keyword>
<comment type="cofactor">
    <cofactor evidence="1 8">
        <name>heme</name>
        <dbReference type="ChEBI" id="CHEBI:30413"/>
    </cofactor>
</comment>
<comment type="similarity">
    <text evidence="3 9">Belongs to the cytochrome P450 family.</text>
</comment>
<dbReference type="CDD" id="cd11061">
    <property type="entry name" value="CYP67-like"/>
    <property type="match status" value="1"/>
</dbReference>
<dbReference type="GO" id="GO:0020037">
    <property type="term" value="F:heme binding"/>
    <property type="evidence" value="ECO:0007669"/>
    <property type="project" value="InterPro"/>
</dbReference>
<dbReference type="PROSITE" id="PS00086">
    <property type="entry name" value="CYTOCHROME_P450"/>
    <property type="match status" value="1"/>
</dbReference>
<feature type="transmembrane region" description="Helical" evidence="10">
    <location>
        <begin position="83"/>
        <end position="100"/>
    </location>
</feature>
<reference evidence="11" key="1">
    <citation type="submission" date="2022-01" db="EMBL/GenBank/DDBJ databases">
        <title>Comparative genomics reveals a dynamic genome evolution in the ectomycorrhizal milk-cap (Lactarius) mushrooms.</title>
        <authorList>
            <consortium name="DOE Joint Genome Institute"/>
            <person name="Lebreton A."/>
            <person name="Tang N."/>
            <person name="Kuo A."/>
            <person name="LaButti K."/>
            <person name="Drula E."/>
            <person name="Barry K."/>
            <person name="Clum A."/>
            <person name="Lipzen A."/>
            <person name="Mousain D."/>
            <person name="Ng V."/>
            <person name="Wang R."/>
            <person name="Wang X."/>
            <person name="Dai Y."/>
            <person name="Henrissat B."/>
            <person name="Grigoriev I.V."/>
            <person name="Guerin-Laguette A."/>
            <person name="Yu F."/>
            <person name="Martin F.M."/>
        </authorList>
    </citation>
    <scope>NUCLEOTIDE SEQUENCE</scope>
    <source>
        <strain evidence="11">QP</strain>
    </source>
</reference>
<dbReference type="InterPro" id="IPR001128">
    <property type="entry name" value="Cyt_P450"/>
</dbReference>
<evidence type="ECO:0000256" key="1">
    <source>
        <dbReference type="ARBA" id="ARBA00001971"/>
    </source>
</evidence>
<name>A0AAD4LEU4_9AGAM</name>
<dbReference type="PANTHER" id="PTHR24305:SF187">
    <property type="entry name" value="P450, PUTATIVE (EUROFUNG)-RELATED"/>
    <property type="match status" value="1"/>
</dbReference>
<evidence type="ECO:0000256" key="2">
    <source>
        <dbReference type="ARBA" id="ARBA00005179"/>
    </source>
</evidence>
<dbReference type="GO" id="GO:0004497">
    <property type="term" value="F:monooxygenase activity"/>
    <property type="evidence" value="ECO:0007669"/>
    <property type="project" value="UniProtKB-KW"/>
</dbReference>
<keyword evidence="12" id="KW-1185">Reference proteome</keyword>
<gene>
    <name evidence="11" type="ORF">EDB92DRAFT_2088143</name>
</gene>
<protein>
    <submittedName>
        <fullName evidence="11">High nitrogen upregulated cytochrome P450 monooxygenase 2</fullName>
    </submittedName>
</protein>
<dbReference type="InterPro" id="IPR002401">
    <property type="entry name" value="Cyt_P450_E_grp-I"/>
</dbReference>
<sequence length="597" mass="67180">MPYNLSSHQISFPHHHVFSCHESLRPIAPNTRQYVSTRRRHFFTLDQFRRSLIYSLFPPSTQGSDGDQTSYQCFHHLEPRSKLPLIVLLFVVPAFLSVPISYHVPWFSAAVLFAFLAYGGAVTSFALIYRLSPFHPLAKYPGPTIAKTSKLWAAYLNATGDQHRCFKDLHDRYGDVVRVGPNELSIRDSSLMHPILGQGGLLKGPRWEGRDGPPMLVAQRDPILHMHQRKPWNRAFSSAAMKEYEIIVAKRVRQFVCCLDDMIQRSDQNANAVVDINRWLKYFTTDFMGDMAFGGGFEMMKAGRDVDGLWTLLESGVRVAGTVSNVSYVFPFFTAIIGKKSPLLRLRALCKERALERLRMGANRKDLFYYLSGEELPESERPSPADIAQDGQLAIIAGSDTTSSVLTATLYYLLRNPVVYERLQAEVDSAFPSGEEPLDVAKLSQMEWLNGCINEALRLQPPVPSGSQRTVDKGKGTKVLGSLTIPEETQLSLHTYSIQRDPRNFHNPEAFLPERWFSTGAPAGEHNTAAFFPFSYGPTICAGKNLALMEMRMLLCWVLRRFRLSEAPGVIYEEWEGKYFGLAFCGAYGSPIGQCLA</sequence>
<keyword evidence="10" id="KW-1133">Transmembrane helix</keyword>
<dbReference type="PANTHER" id="PTHR24305">
    <property type="entry name" value="CYTOCHROME P450"/>
    <property type="match status" value="1"/>
</dbReference>
<dbReference type="Proteomes" id="UP001201163">
    <property type="component" value="Unassembled WGS sequence"/>
</dbReference>
<evidence type="ECO:0000256" key="6">
    <source>
        <dbReference type="ARBA" id="ARBA00023004"/>
    </source>
</evidence>
<dbReference type="Gene3D" id="1.10.630.10">
    <property type="entry name" value="Cytochrome P450"/>
    <property type="match status" value="1"/>
</dbReference>
<evidence type="ECO:0000256" key="4">
    <source>
        <dbReference type="ARBA" id="ARBA00022723"/>
    </source>
</evidence>
<keyword evidence="6 8" id="KW-0408">Iron</keyword>
<comment type="pathway">
    <text evidence="2">Secondary metabolite biosynthesis.</text>
</comment>
<dbReference type="InterPro" id="IPR017972">
    <property type="entry name" value="Cyt_P450_CS"/>
</dbReference>
<evidence type="ECO:0000256" key="3">
    <source>
        <dbReference type="ARBA" id="ARBA00010617"/>
    </source>
</evidence>
<evidence type="ECO:0000313" key="12">
    <source>
        <dbReference type="Proteomes" id="UP001201163"/>
    </source>
</evidence>
<feature type="transmembrane region" description="Helical" evidence="10">
    <location>
        <begin position="106"/>
        <end position="129"/>
    </location>
</feature>
<keyword evidence="4 8" id="KW-0479">Metal-binding</keyword>
<dbReference type="AlphaFoldDB" id="A0AAD4LEU4"/>
<keyword evidence="8 9" id="KW-0349">Heme</keyword>
<evidence type="ECO:0000256" key="5">
    <source>
        <dbReference type="ARBA" id="ARBA00023002"/>
    </source>
</evidence>
<dbReference type="GO" id="GO:0005506">
    <property type="term" value="F:iron ion binding"/>
    <property type="evidence" value="ECO:0007669"/>
    <property type="project" value="InterPro"/>
</dbReference>
<dbReference type="InterPro" id="IPR050121">
    <property type="entry name" value="Cytochrome_P450_monoxygenase"/>
</dbReference>
<proteinExistence type="inferred from homology"/>
<dbReference type="EMBL" id="JAKELL010000028">
    <property type="protein sequence ID" value="KAH8990971.1"/>
    <property type="molecule type" value="Genomic_DNA"/>
</dbReference>